<dbReference type="AlphaFoldDB" id="A0A917Y1I5"/>
<gene>
    <name evidence="1" type="ORF">GCM10007971_25670</name>
</gene>
<sequence>MTCVRRSIYAGGTGRVCISSAPGTVGVQFYLEGNLIWYNWRIDLQRYENGRWTTIDTRYGYVSPDSPSHRSFTNIAHKNARTRAKIGIMNPDTIVQTIYSAEIIH</sequence>
<name>A0A917Y1I5_9BACI</name>
<keyword evidence="2" id="KW-1185">Reference proteome</keyword>
<dbReference type="RefSeq" id="WP_188857943.1">
    <property type="nucleotide sequence ID" value="NZ_BMOS01000018.1"/>
</dbReference>
<protein>
    <submittedName>
        <fullName evidence="1">Uncharacterized protein</fullName>
    </submittedName>
</protein>
<organism evidence="1 2">
    <name type="scientific">Oceanobacillus indicireducens</name>
    <dbReference type="NCBI Taxonomy" id="1004261"/>
    <lineage>
        <taxon>Bacteria</taxon>
        <taxon>Bacillati</taxon>
        <taxon>Bacillota</taxon>
        <taxon>Bacilli</taxon>
        <taxon>Bacillales</taxon>
        <taxon>Bacillaceae</taxon>
        <taxon>Oceanobacillus</taxon>
    </lineage>
</organism>
<dbReference type="Proteomes" id="UP000624041">
    <property type="component" value="Unassembled WGS sequence"/>
</dbReference>
<reference evidence="1" key="1">
    <citation type="journal article" date="2014" name="Int. J. Syst. Evol. Microbiol.">
        <title>Complete genome sequence of Corynebacterium casei LMG S-19264T (=DSM 44701T), isolated from a smear-ripened cheese.</title>
        <authorList>
            <consortium name="US DOE Joint Genome Institute (JGI-PGF)"/>
            <person name="Walter F."/>
            <person name="Albersmeier A."/>
            <person name="Kalinowski J."/>
            <person name="Ruckert C."/>
        </authorList>
    </citation>
    <scope>NUCLEOTIDE SEQUENCE</scope>
    <source>
        <strain evidence="1">JCM 17251</strain>
    </source>
</reference>
<evidence type="ECO:0000313" key="2">
    <source>
        <dbReference type="Proteomes" id="UP000624041"/>
    </source>
</evidence>
<comment type="caution">
    <text evidence="1">The sequence shown here is derived from an EMBL/GenBank/DDBJ whole genome shotgun (WGS) entry which is preliminary data.</text>
</comment>
<proteinExistence type="predicted"/>
<accession>A0A917Y1I5</accession>
<evidence type="ECO:0000313" key="1">
    <source>
        <dbReference type="EMBL" id="GGN61025.1"/>
    </source>
</evidence>
<reference evidence="1" key="2">
    <citation type="submission" date="2020-09" db="EMBL/GenBank/DDBJ databases">
        <authorList>
            <person name="Sun Q."/>
            <person name="Ohkuma M."/>
        </authorList>
    </citation>
    <scope>NUCLEOTIDE SEQUENCE</scope>
    <source>
        <strain evidence="1">JCM 17251</strain>
    </source>
</reference>
<dbReference type="EMBL" id="BMOS01000018">
    <property type="protein sequence ID" value="GGN61025.1"/>
    <property type="molecule type" value="Genomic_DNA"/>
</dbReference>